<comment type="caution">
    <text evidence="1">The sequence shown here is derived from an EMBL/GenBank/DDBJ whole genome shotgun (WGS) entry which is preliminary data.</text>
</comment>
<protein>
    <submittedName>
        <fullName evidence="1">BBP7 family outer membrane beta-barrel protein</fullName>
    </submittedName>
</protein>
<dbReference type="RefSeq" id="WP_230272762.1">
    <property type="nucleotide sequence ID" value="NZ_JAJKFW010000016.1"/>
</dbReference>
<dbReference type="EMBL" id="JAJKFW010000016">
    <property type="protein sequence ID" value="MCC9642094.1"/>
    <property type="molecule type" value="Genomic_DNA"/>
</dbReference>
<organism evidence="1 2">
    <name type="scientific">Rhodopirellula halodulae</name>
    <dbReference type="NCBI Taxonomy" id="2894198"/>
    <lineage>
        <taxon>Bacteria</taxon>
        <taxon>Pseudomonadati</taxon>
        <taxon>Planctomycetota</taxon>
        <taxon>Planctomycetia</taxon>
        <taxon>Pirellulales</taxon>
        <taxon>Pirellulaceae</taxon>
        <taxon>Rhodopirellula</taxon>
    </lineage>
</organism>
<proteinExistence type="predicted"/>
<evidence type="ECO:0000313" key="2">
    <source>
        <dbReference type="Proteomes" id="UP001430306"/>
    </source>
</evidence>
<sequence length="475" mass="51853">MNTARIDPPIASRNRLLIWMMVCVVVLSGMLLQNTFAQDYGGASARAKASQPTEKMNWFPQTINGKAVGASEDDSDIAQVGYEPIEGEIIYEDGGHYDHSTVFEKYDHSTSACDGCGTCNQCVSTRTARCFWVRAEYLLWSLDGIDLPPLVTTSSAGTDPDDTGVLDQPNTRTLYGNNSVLDSMRSGLRVTVGWDDDSRGNGFELSGMGIFNDDEVFQSNASLLARPVFDTTAGSESSMLVAHPDFLTGSVQVRSENELSSFEFNRRHVLSAMRGQRVNVLVGYRYGNLDEMLRIDQSSVYTAARGSIPSGTTVELFDQFDAENQFHGAQIGLQLQRRTSITSWDAHAKIAFGVNRAETTIAGQTTNTVPGGGSSTFAGGLLAQSTNIGTYNESEFMVLPEIGLNFTAQVHRDLRLTLGYSMMVWSDAVRVDEAIDRNVSQFPPEAPTGTNQPAYELTTSSFIAHGLNFGATFRF</sequence>
<dbReference type="InterPro" id="IPR011446">
    <property type="entry name" value="BBP7"/>
</dbReference>
<evidence type="ECO:0000313" key="1">
    <source>
        <dbReference type="EMBL" id="MCC9642094.1"/>
    </source>
</evidence>
<gene>
    <name evidence="1" type="ORF">LOC71_07395</name>
</gene>
<keyword evidence="2" id="KW-1185">Reference proteome</keyword>
<dbReference type="Proteomes" id="UP001430306">
    <property type="component" value="Unassembled WGS sequence"/>
</dbReference>
<dbReference type="Pfam" id="PF07585">
    <property type="entry name" value="BBP7"/>
    <property type="match status" value="1"/>
</dbReference>
<name>A0ABS8NEV9_9BACT</name>
<accession>A0ABS8NEV9</accession>
<reference evidence="1" key="1">
    <citation type="submission" date="2021-11" db="EMBL/GenBank/DDBJ databases">
        <title>Genome sequence.</title>
        <authorList>
            <person name="Sun Q."/>
        </authorList>
    </citation>
    <scope>NUCLEOTIDE SEQUENCE</scope>
    <source>
        <strain evidence="1">JC740</strain>
    </source>
</reference>